<evidence type="ECO:0000313" key="2">
    <source>
        <dbReference type="EMBL" id="MEK0187977.1"/>
    </source>
</evidence>
<reference evidence="2 3" key="1">
    <citation type="journal article" date="2020" name="Harmful Algae">
        <title>Molecular and morphological characterization of a novel dihydroanatoxin-a producing Microcoleus species (cyanobacteria) from the Russian River, California, USA.</title>
        <authorList>
            <person name="Conklin K.Y."/>
            <person name="Stancheva R."/>
            <person name="Otten T.G."/>
            <person name="Fadness R."/>
            <person name="Boyer G.L."/>
            <person name="Read B."/>
            <person name="Zhang X."/>
            <person name="Sheath R.G."/>
        </authorList>
    </citation>
    <scope>NUCLEOTIDE SEQUENCE [LARGE SCALE GENOMIC DNA]</scope>
    <source>
        <strain evidence="2 3">PTRS2</strain>
    </source>
</reference>
<feature type="signal peptide" evidence="1">
    <location>
        <begin position="1"/>
        <end position="22"/>
    </location>
</feature>
<keyword evidence="1" id="KW-0732">Signal</keyword>
<feature type="chain" id="PRO_5046276781" evidence="1">
    <location>
        <begin position="23"/>
        <end position="96"/>
    </location>
</feature>
<protein>
    <submittedName>
        <fullName evidence="2">Uncharacterized protein</fullName>
    </submittedName>
</protein>
<comment type="caution">
    <text evidence="2">The sequence shown here is derived from an EMBL/GenBank/DDBJ whole genome shotgun (WGS) entry which is preliminary data.</text>
</comment>
<name>A0ABU8YU39_9CYAN</name>
<accession>A0ABU8YU39</accession>
<gene>
    <name evidence="2" type="ORF">WMG39_24515</name>
</gene>
<dbReference type="Proteomes" id="UP001384579">
    <property type="component" value="Unassembled WGS sequence"/>
</dbReference>
<sequence>MKCVAFVLLLILFFWVALPAKASVCRNYEGQQICIVDLKRSAKNYWEYRAILSIDGVKKPVEIYNCRSRSTVKKDGKVVPFGKNDPGQMICSFFDN</sequence>
<evidence type="ECO:0000313" key="3">
    <source>
        <dbReference type="Proteomes" id="UP001384579"/>
    </source>
</evidence>
<organism evidence="2 3">
    <name type="scientific">Microcoleus anatoxicus PTRS2</name>
    <dbReference type="NCBI Taxonomy" id="2705321"/>
    <lineage>
        <taxon>Bacteria</taxon>
        <taxon>Bacillati</taxon>
        <taxon>Cyanobacteriota</taxon>
        <taxon>Cyanophyceae</taxon>
        <taxon>Oscillatoriophycideae</taxon>
        <taxon>Oscillatoriales</taxon>
        <taxon>Microcoleaceae</taxon>
        <taxon>Microcoleus</taxon>
        <taxon>Microcoleus anatoxicus</taxon>
    </lineage>
</organism>
<dbReference type="RefSeq" id="WP_340526040.1">
    <property type="nucleotide sequence ID" value="NZ_JBBLXS010000483.1"/>
</dbReference>
<proteinExistence type="predicted"/>
<evidence type="ECO:0000256" key="1">
    <source>
        <dbReference type="SAM" id="SignalP"/>
    </source>
</evidence>
<dbReference type="EMBL" id="JBBLXS010000483">
    <property type="protein sequence ID" value="MEK0187977.1"/>
    <property type="molecule type" value="Genomic_DNA"/>
</dbReference>
<keyword evidence="3" id="KW-1185">Reference proteome</keyword>